<dbReference type="PANTHER" id="PTHR11717">
    <property type="entry name" value="LOW MOLECULAR WEIGHT PROTEIN TYROSINE PHOSPHATASE"/>
    <property type="match status" value="1"/>
</dbReference>
<evidence type="ECO:0000313" key="3">
    <source>
        <dbReference type="Proteomes" id="UP000008912"/>
    </source>
</evidence>
<reference evidence="2 3" key="1">
    <citation type="journal article" date="2010" name="Nature">
        <title>The sequence and de novo assembly of the giant panda genome.</title>
        <authorList>
            <person name="Li R."/>
            <person name="Fan W."/>
            <person name="Tian G."/>
            <person name="Zhu H."/>
            <person name="He L."/>
            <person name="Cai J."/>
            <person name="Huang Q."/>
            <person name="Cai Q."/>
            <person name="Li B."/>
            <person name="Bai Y."/>
            <person name="Zhang Z."/>
            <person name="Zhang Y."/>
            <person name="Wang W."/>
            <person name="Li J."/>
            <person name="Wei F."/>
            <person name="Li H."/>
            <person name="Jian M."/>
            <person name="Li J."/>
            <person name="Zhang Z."/>
            <person name="Nielsen R."/>
            <person name="Li D."/>
            <person name="Gu W."/>
            <person name="Yang Z."/>
            <person name="Xuan Z."/>
            <person name="Ryder O.A."/>
            <person name="Leung F.C."/>
            <person name="Zhou Y."/>
            <person name="Cao J."/>
            <person name="Sun X."/>
            <person name="Fu Y."/>
            <person name="Fang X."/>
            <person name="Guo X."/>
            <person name="Wang B."/>
            <person name="Hou R."/>
            <person name="Shen F."/>
            <person name="Mu B."/>
            <person name="Ni P."/>
            <person name="Lin R."/>
            <person name="Qian W."/>
            <person name="Wang G."/>
            <person name="Yu C."/>
            <person name="Nie W."/>
            <person name="Wang J."/>
            <person name="Wu Z."/>
            <person name="Liang H."/>
            <person name="Min J."/>
            <person name="Wu Q."/>
            <person name="Cheng S."/>
            <person name="Ruan J."/>
            <person name="Wang M."/>
            <person name="Shi Z."/>
            <person name="Wen M."/>
            <person name="Liu B."/>
            <person name="Ren X."/>
            <person name="Zheng H."/>
            <person name="Dong D."/>
            <person name="Cook K."/>
            <person name="Shan G."/>
            <person name="Zhang H."/>
            <person name="Kosiol C."/>
            <person name="Xie X."/>
            <person name="Lu Z."/>
            <person name="Zheng H."/>
            <person name="Li Y."/>
            <person name="Steiner C.C."/>
            <person name="Lam T.T."/>
            <person name="Lin S."/>
            <person name="Zhang Q."/>
            <person name="Li G."/>
            <person name="Tian J."/>
            <person name="Gong T."/>
            <person name="Liu H."/>
            <person name="Zhang D."/>
            <person name="Fang L."/>
            <person name="Ye C."/>
            <person name="Zhang J."/>
            <person name="Hu W."/>
            <person name="Xu A."/>
            <person name="Ren Y."/>
            <person name="Zhang G."/>
            <person name="Bruford M.W."/>
            <person name="Li Q."/>
            <person name="Ma L."/>
            <person name="Guo Y."/>
            <person name="An N."/>
            <person name="Hu Y."/>
            <person name="Zheng Y."/>
            <person name="Shi Y."/>
            <person name="Li Z."/>
            <person name="Liu Q."/>
            <person name="Chen Y."/>
            <person name="Zhao J."/>
            <person name="Qu N."/>
            <person name="Zhao S."/>
            <person name="Tian F."/>
            <person name="Wang X."/>
            <person name="Wang H."/>
            <person name="Xu L."/>
            <person name="Liu X."/>
            <person name="Vinar T."/>
            <person name="Wang Y."/>
            <person name="Lam T.W."/>
            <person name="Yiu S.M."/>
            <person name="Liu S."/>
            <person name="Zhang H."/>
            <person name="Li D."/>
            <person name="Huang Y."/>
            <person name="Wang X."/>
            <person name="Yang G."/>
            <person name="Jiang Z."/>
            <person name="Wang J."/>
            <person name="Qin N."/>
            <person name="Li L."/>
            <person name="Li J."/>
            <person name="Bolund L."/>
            <person name="Kristiansen K."/>
            <person name="Wong G.K."/>
            <person name="Olson M."/>
            <person name="Zhang X."/>
            <person name="Li S."/>
            <person name="Yang H."/>
            <person name="Wang J."/>
            <person name="Wang J."/>
        </authorList>
    </citation>
    <scope>NUCLEOTIDE SEQUENCE [LARGE SCALE GENOMIC DNA]</scope>
</reference>
<dbReference type="AlphaFoldDB" id="A0A7N5JTK2"/>
<feature type="domain" description="Phosphotyrosine protein phosphatase I" evidence="1">
    <location>
        <begin position="10"/>
        <end position="54"/>
    </location>
</feature>
<dbReference type="InterPro" id="IPR036196">
    <property type="entry name" value="Ptyr_pPase_sf"/>
</dbReference>
<dbReference type="PANTHER" id="PTHR11717:SF34">
    <property type="entry name" value="LOW MOLECULAR WEIGHT PHOSPHOTYROSINE PROTEIN PHOSPHATASE"/>
    <property type="match status" value="1"/>
</dbReference>
<dbReference type="Pfam" id="PF01451">
    <property type="entry name" value="LMWPc"/>
    <property type="match status" value="1"/>
</dbReference>
<dbReference type="SUPFAM" id="SSF52788">
    <property type="entry name" value="Phosphotyrosine protein phosphatases I"/>
    <property type="match status" value="1"/>
</dbReference>
<proteinExistence type="predicted"/>
<dbReference type="Ensembl" id="ENSAMET00000031299.1">
    <property type="protein sequence ID" value="ENSAMEP00000030161.1"/>
    <property type="gene ID" value="ENSAMEG00000025464.1"/>
</dbReference>
<evidence type="ECO:0000313" key="2">
    <source>
        <dbReference type="Ensembl" id="ENSAMEP00000030161.1"/>
    </source>
</evidence>
<keyword evidence="3" id="KW-1185">Reference proteome</keyword>
<dbReference type="Proteomes" id="UP000008912">
    <property type="component" value="Unassembled WGS sequence"/>
</dbReference>
<reference evidence="2" key="2">
    <citation type="submission" date="2025-08" db="UniProtKB">
        <authorList>
            <consortium name="Ensembl"/>
        </authorList>
    </citation>
    <scope>IDENTIFICATION</scope>
</reference>
<dbReference type="GO" id="GO:0004725">
    <property type="term" value="F:protein tyrosine phosphatase activity"/>
    <property type="evidence" value="ECO:0007669"/>
    <property type="project" value="TreeGrafter"/>
</dbReference>
<evidence type="ECO:0000259" key="1">
    <source>
        <dbReference type="Pfam" id="PF01451"/>
    </source>
</evidence>
<dbReference type="GeneTree" id="ENSGT00960000190028"/>
<protein>
    <recommendedName>
        <fullName evidence="1">Phosphotyrosine protein phosphatase I domain-containing protein</fullName>
    </recommendedName>
</protein>
<dbReference type="InterPro" id="IPR050438">
    <property type="entry name" value="LMW_PTPase"/>
</dbReference>
<organism evidence="2 3">
    <name type="scientific">Ailuropoda melanoleuca</name>
    <name type="common">Giant panda</name>
    <dbReference type="NCBI Taxonomy" id="9646"/>
    <lineage>
        <taxon>Eukaryota</taxon>
        <taxon>Metazoa</taxon>
        <taxon>Chordata</taxon>
        <taxon>Craniata</taxon>
        <taxon>Vertebrata</taxon>
        <taxon>Euteleostomi</taxon>
        <taxon>Mammalia</taxon>
        <taxon>Eutheria</taxon>
        <taxon>Laurasiatheria</taxon>
        <taxon>Carnivora</taxon>
        <taxon>Caniformia</taxon>
        <taxon>Ursidae</taxon>
        <taxon>Ailuropoda</taxon>
    </lineage>
</organism>
<dbReference type="InterPro" id="IPR023485">
    <property type="entry name" value="Ptyr_pPase"/>
</dbReference>
<reference evidence="2" key="3">
    <citation type="submission" date="2025-09" db="UniProtKB">
        <authorList>
            <consortium name="Ensembl"/>
        </authorList>
    </citation>
    <scope>IDENTIFICATION</scope>
</reference>
<sequence>MAEQAPTSALLLCLGNTCQSLIAEAIFRKLVTDQNVLDNWRVDSAATSILVEPPTLLQLQKTWNKQNRT</sequence>
<accession>A0A7N5JTK2</accession>
<dbReference type="InParanoid" id="A0A7N5JTK2"/>
<name>A0A7N5JTK2_AILME</name>
<dbReference type="Gene3D" id="3.40.50.2300">
    <property type="match status" value="1"/>
</dbReference>